<feature type="transmembrane region" description="Helical" evidence="7">
    <location>
        <begin position="224"/>
        <end position="245"/>
    </location>
</feature>
<feature type="domain" description="ABC transmembrane type-1" evidence="8">
    <location>
        <begin position="78"/>
        <end position="294"/>
    </location>
</feature>
<keyword evidence="6 7" id="KW-0472">Membrane</keyword>
<dbReference type="InterPro" id="IPR035906">
    <property type="entry name" value="MetI-like_sf"/>
</dbReference>
<keyword evidence="4 7" id="KW-0812">Transmembrane</keyword>
<evidence type="ECO:0000256" key="2">
    <source>
        <dbReference type="ARBA" id="ARBA00022448"/>
    </source>
</evidence>
<dbReference type="Proteomes" id="UP000766904">
    <property type="component" value="Unassembled WGS sequence"/>
</dbReference>
<evidence type="ECO:0000256" key="5">
    <source>
        <dbReference type="ARBA" id="ARBA00022989"/>
    </source>
</evidence>
<keyword evidence="5 7" id="KW-1133">Transmembrane helix</keyword>
<feature type="transmembrane region" description="Helical" evidence="7">
    <location>
        <begin position="275"/>
        <end position="294"/>
    </location>
</feature>
<dbReference type="CDD" id="cd06261">
    <property type="entry name" value="TM_PBP2"/>
    <property type="match status" value="1"/>
</dbReference>
<dbReference type="PROSITE" id="PS50928">
    <property type="entry name" value="ABC_TM1"/>
    <property type="match status" value="1"/>
</dbReference>
<protein>
    <submittedName>
        <fullName evidence="9">Sugar ABC transporter permease</fullName>
    </submittedName>
</protein>
<keyword evidence="10" id="KW-1185">Reference proteome</keyword>
<dbReference type="Pfam" id="PF00528">
    <property type="entry name" value="BPD_transp_1"/>
    <property type="match status" value="1"/>
</dbReference>
<feature type="transmembrane region" description="Helical" evidence="7">
    <location>
        <begin position="77"/>
        <end position="103"/>
    </location>
</feature>
<dbReference type="OrthoDB" id="45815at2157"/>
<accession>A0A8J8TN10</accession>
<gene>
    <name evidence="9" type="ORF">CV102_23810</name>
</gene>
<dbReference type="EMBL" id="PHNJ01000021">
    <property type="protein sequence ID" value="TYL36171.1"/>
    <property type="molecule type" value="Genomic_DNA"/>
</dbReference>
<dbReference type="PANTHER" id="PTHR43005">
    <property type="entry name" value="BLR7065 PROTEIN"/>
    <property type="match status" value="1"/>
</dbReference>
<evidence type="ECO:0000256" key="4">
    <source>
        <dbReference type="ARBA" id="ARBA00022692"/>
    </source>
</evidence>
<comment type="subcellular location">
    <subcellularLocation>
        <location evidence="1 7">Cell membrane</location>
        <topology evidence="1 7">Multi-pass membrane protein</topology>
    </subcellularLocation>
</comment>
<comment type="similarity">
    <text evidence="7">Belongs to the binding-protein-dependent transport system permease family.</text>
</comment>
<evidence type="ECO:0000256" key="3">
    <source>
        <dbReference type="ARBA" id="ARBA00022475"/>
    </source>
</evidence>
<dbReference type="AlphaFoldDB" id="A0A8J8TN10"/>
<comment type="caution">
    <text evidence="9">The sequence shown here is derived from an EMBL/GenBank/DDBJ whole genome shotgun (WGS) entry which is preliminary data.</text>
</comment>
<evidence type="ECO:0000256" key="1">
    <source>
        <dbReference type="ARBA" id="ARBA00004651"/>
    </source>
</evidence>
<feature type="transmembrane region" description="Helical" evidence="7">
    <location>
        <begin position="251"/>
        <end position="268"/>
    </location>
</feature>
<dbReference type="GO" id="GO:0005886">
    <property type="term" value="C:plasma membrane"/>
    <property type="evidence" value="ECO:0007669"/>
    <property type="project" value="UniProtKB-SubCell"/>
</dbReference>
<reference evidence="9" key="1">
    <citation type="submission" date="2017-11" db="EMBL/GenBank/DDBJ databases">
        <authorList>
            <person name="Kajale S.C."/>
            <person name="Sharma A."/>
        </authorList>
    </citation>
    <scope>NUCLEOTIDE SEQUENCE</scope>
    <source>
        <strain evidence="9">LS1_42</strain>
    </source>
</reference>
<organism evidence="9 10">
    <name type="scientific">Natronococcus pandeyae</name>
    <dbReference type="NCBI Taxonomy" id="2055836"/>
    <lineage>
        <taxon>Archaea</taxon>
        <taxon>Methanobacteriati</taxon>
        <taxon>Methanobacteriota</taxon>
        <taxon>Stenosarchaea group</taxon>
        <taxon>Halobacteria</taxon>
        <taxon>Halobacteriales</taxon>
        <taxon>Natrialbaceae</taxon>
        <taxon>Natronococcus</taxon>
    </lineage>
</organism>
<feature type="transmembrane region" description="Helical" evidence="7">
    <location>
        <begin position="115"/>
        <end position="136"/>
    </location>
</feature>
<sequence>MSFADQFAFRDRLEGIERKGTLIGIALVTPAVALVLVTIVYPFLNAVQISFTDLGTGQFVGLEHYQWLVSHDGFWTFTWYSIVWTVGNIVLQGAFGIGIALLLHEKFFGRDAIRTVMLVPFVVPTAVTAITWRWLFNSSYGPLNYWAVEFGVLSGAVNPLTETSYALATVTLVNVWRWTPLVALVVFAVLQTIPQEEYEAARVEGAGLLQEFYHVTVPHLQGSLTILGLLGVLLTFNIFDMVWLLTEGGPVGVTTTLPVFIYDIAFNLQNIGRGTAVSVVLFLMLVAFVVAYFQQEEFKGGTFG</sequence>
<keyword evidence="3" id="KW-1003">Cell membrane</keyword>
<evidence type="ECO:0000313" key="10">
    <source>
        <dbReference type="Proteomes" id="UP000766904"/>
    </source>
</evidence>
<dbReference type="RefSeq" id="WP_148860476.1">
    <property type="nucleotide sequence ID" value="NZ_PHNJ01000021.1"/>
</dbReference>
<evidence type="ECO:0000256" key="7">
    <source>
        <dbReference type="RuleBase" id="RU363032"/>
    </source>
</evidence>
<dbReference type="SUPFAM" id="SSF161098">
    <property type="entry name" value="MetI-like"/>
    <property type="match status" value="1"/>
</dbReference>
<dbReference type="PANTHER" id="PTHR43005:SF1">
    <property type="entry name" value="SPERMIDINE_PUTRESCINE TRANSPORT SYSTEM PERMEASE PROTEIN"/>
    <property type="match status" value="1"/>
</dbReference>
<name>A0A8J8TN10_9EURY</name>
<keyword evidence="2 7" id="KW-0813">Transport</keyword>
<evidence type="ECO:0000259" key="8">
    <source>
        <dbReference type="PROSITE" id="PS50928"/>
    </source>
</evidence>
<feature type="transmembrane region" description="Helical" evidence="7">
    <location>
        <begin position="21"/>
        <end position="44"/>
    </location>
</feature>
<dbReference type="GO" id="GO:0055085">
    <property type="term" value="P:transmembrane transport"/>
    <property type="evidence" value="ECO:0007669"/>
    <property type="project" value="InterPro"/>
</dbReference>
<proteinExistence type="inferred from homology"/>
<dbReference type="InterPro" id="IPR000515">
    <property type="entry name" value="MetI-like"/>
</dbReference>
<evidence type="ECO:0000256" key="6">
    <source>
        <dbReference type="ARBA" id="ARBA00023136"/>
    </source>
</evidence>
<evidence type="ECO:0000313" key="9">
    <source>
        <dbReference type="EMBL" id="TYL36171.1"/>
    </source>
</evidence>
<dbReference type="Gene3D" id="1.10.3720.10">
    <property type="entry name" value="MetI-like"/>
    <property type="match status" value="1"/>
</dbReference>